<dbReference type="GO" id="GO:0005524">
    <property type="term" value="F:ATP binding"/>
    <property type="evidence" value="ECO:0007669"/>
    <property type="project" value="UniProtKB-KW"/>
</dbReference>
<comment type="caution">
    <text evidence="9">The sequence shown here is derived from an EMBL/GenBank/DDBJ whole genome shotgun (WGS) entry which is preliminary data.</text>
</comment>
<dbReference type="CDD" id="cd05403">
    <property type="entry name" value="NT_KNTase_like"/>
    <property type="match status" value="1"/>
</dbReference>
<keyword evidence="6" id="KW-0067">ATP-binding</keyword>
<dbReference type="PANTHER" id="PTHR33571:SF12">
    <property type="entry name" value="BSL3053 PROTEIN"/>
    <property type="match status" value="1"/>
</dbReference>
<reference evidence="9 10" key="1">
    <citation type="submission" date="2019-11" db="EMBL/GenBank/DDBJ databases">
        <title>Caenimonas koreensis gen. nov., sp. nov., isolated from activated sludge.</title>
        <authorList>
            <person name="Seung H.R."/>
        </authorList>
    </citation>
    <scope>NUCLEOTIDE SEQUENCE [LARGE SCALE GENOMIC DNA]</scope>
    <source>
        <strain evidence="9 10">EMB320</strain>
    </source>
</reference>
<evidence type="ECO:0000256" key="7">
    <source>
        <dbReference type="ARBA" id="ARBA00022842"/>
    </source>
</evidence>
<evidence type="ECO:0000313" key="9">
    <source>
        <dbReference type="EMBL" id="MRD47431.1"/>
    </source>
</evidence>
<proteinExistence type="predicted"/>
<evidence type="ECO:0000256" key="5">
    <source>
        <dbReference type="ARBA" id="ARBA00022741"/>
    </source>
</evidence>
<keyword evidence="3" id="KW-0548">Nucleotidyltransferase</keyword>
<dbReference type="GO" id="GO:0016779">
    <property type="term" value="F:nucleotidyltransferase activity"/>
    <property type="evidence" value="ECO:0007669"/>
    <property type="project" value="UniProtKB-KW"/>
</dbReference>
<keyword evidence="2 9" id="KW-0808">Transferase</keyword>
<feature type="domain" description="Polymerase beta nucleotidyltransferase" evidence="8">
    <location>
        <begin position="20"/>
        <end position="98"/>
    </location>
</feature>
<evidence type="ECO:0000256" key="6">
    <source>
        <dbReference type="ARBA" id="ARBA00022840"/>
    </source>
</evidence>
<keyword evidence="7" id="KW-0460">Magnesium</keyword>
<evidence type="ECO:0000256" key="2">
    <source>
        <dbReference type="ARBA" id="ARBA00022679"/>
    </source>
</evidence>
<keyword evidence="4" id="KW-0479">Metal-binding</keyword>
<dbReference type="GO" id="GO:0046872">
    <property type="term" value="F:metal ion binding"/>
    <property type="evidence" value="ECO:0007669"/>
    <property type="project" value="UniProtKB-KW"/>
</dbReference>
<evidence type="ECO:0000256" key="3">
    <source>
        <dbReference type="ARBA" id="ARBA00022695"/>
    </source>
</evidence>
<evidence type="ECO:0000256" key="4">
    <source>
        <dbReference type="ARBA" id="ARBA00022723"/>
    </source>
</evidence>
<dbReference type="AlphaFoldDB" id="A0A844BA69"/>
<organism evidence="9 10">
    <name type="scientific">Caenimonas koreensis DSM 17982</name>
    <dbReference type="NCBI Taxonomy" id="1121255"/>
    <lineage>
        <taxon>Bacteria</taxon>
        <taxon>Pseudomonadati</taxon>
        <taxon>Pseudomonadota</taxon>
        <taxon>Betaproteobacteria</taxon>
        <taxon>Burkholderiales</taxon>
        <taxon>Comamonadaceae</taxon>
        <taxon>Caenimonas</taxon>
    </lineage>
</organism>
<keyword evidence="5" id="KW-0547">Nucleotide-binding</keyword>
<dbReference type="InterPro" id="IPR041633">
    <property type="entry name" value="Polbeta"/>
</dbReference>
<dbReference type="EMBL" id="WJBU01000008">
    <property type="protein sequence ID" value="MRD47431.1"/>
    <property type="molecule type" value="Genomic_DNA"/>
</dbReference>
<sequence length="107" mass="11703">MHPSLNIDEATVARFCGARHIRRLALFGSQLKGTARPDSDVDLHVEFDAAHMPGLFGVAAMEIELSDLLGGRRVDLRTAGDLSRYFRAEVVETAEVLFACCVASNTR</sequence>
<dbReference type="Gene3D" id="3.30.460.10">
    <property type="entry name" value="Beta Polymerase, domain 2"/>
    <property type="match status" value="1"/>
</dbReference>
<dbReference type="InterPro" id="IPR043519">
    <property type="entry name" value="NT_sf"/>
</dbReference>
<gene>
    <name evidence="9" type="ORF">GHT07_09090</name>
</gene>
<keyword evidence="10" id="KW-1185">Reference proteome</keyword>
<accession>A0A844BA69</accession>
<comment type="cofactor">
    <cofactor evidence="1">
        <name>Mg(2+)</name>
        <dbReference type="ChEBI" id="CHEBI:18420"/>
    </cofactor>
</comment>
<dbReference type="PANTHER" id="PTHR33571">
    <property type="entry name" value="SSL8005 PROTEIN"/>
    <property type="match status" value="1"/>
</dbReference>
<dbReference type="SUPFAM" id="SSF81301">
    <property type="entry name" value="Nucleotidyltransferase"/>
    <property type="match status" value="1"/>
</dbReference>
<dbReference type="InterPro" id="IPR052038">
    <property type="entry name" value="Type-VII_TA_antitoxin"/>
</dbReference>
<dbReference type="OrthoDB" id="561385at2"/>
<evidence type="ECO:0000259" key="8">
    <source>
        <dbReference type="Pfam" id="PF18765"/>
    </source>
</evidence>
<dbReference type="Pfam" id="PF18765">
    <property type="entry name" value="Polbeta"/>
    <property type="match status" value="1"/>
</dbReference>
<protein>
    <submittedName>
        <fullName evidence="9">Nucleotidyltransferase</fullName>
    </submittedName>
</protein>
<evidence type="ECO:0000313" key="10">
    <source>
        <dbReference type="Proteomes" id="UP000487350"/>
    </source>
</evidence>
<dbReference type="Proteomes" id="UP000487350">
    <property type="component" value="Unassembled WGS sequence"/>
</dbReference>
<evidence type="ECO:0000256" key="1">
    <source>
        <dbReference type="ARBA" id="ARBA00001946"/>
    </source>
</evidence>
<name>A0A844BA69_9BURK</name>
<dbReference type="RefSeq" id="WP_153584760.1">
    <property type="nucleotide sequence ID" value="NZ_WJBU01000008.1"/>
</dbReference>